<reference evidence="2" key="1">
    <citation type="submission" date="2021-12" db="EMBL/GenBank/DDBJ databases">
        <authorList>
            <person name="Zaccaron A."/>
            <person name="Stergiopoulos I."/>
        </authorList>
    </citation>
    <scope>NUCLEOTIDE SEQUENCE</scope>
    <source>
        <strain evidence="2">Race5_Kim</strain>
    </source>
</reference>
<accession>A0A9Q8P7Z2</accession>
<dbReference type="RefSeq" id="XP_047760763.1">
    <property type="nucleotide sequence ID" value="XM_047903555.1"/>
</dbReference>
<proteinExistence type="predicted"/>
<gene>
    <name evidence="2" type="ORF">CLAFUR5_04407</name>
</gene>
<evidence type="ECO:0000313" key="2">
    <source>
        <dbReference type="EMBL" id="UJO16397.1"/>
    </source>
</evidence>
<feature type="region of interest" description="Disordered" evidence="1">
    <location>
        <begin position="1"/>
        <end position="50"/>
    </location>
</feature>
<feature type="region of interest" description="Disordered" evidence="1">
    <location>
        <begin position="137"/>
        <end position="181"/>
    </location>
</feature>
<evidence type="ECO:0000256" key="1">
    <source>
        <dbReference type="SAM" id="MobiDB-lite"/>
    </source>
</evidence>
<protein>
    <submittedName>
        <fullName evidence="2">Uncharacterized protein</fullName>
    </submittedName>
</protein>
<feature type="compositionally biased region" description="Acidic residues" evidence="1">
    <location>
        <begin position="33"/>
        <end position="48"/>
    </location>
</feature>
<dbReference type="OrthoDB" id="3942467at2759"/>
<name>A0A9Q8P7Z2_PASFU</name>
<dbReference type="Proteomes" id="UP000756132">
    <property type="component" value="Chromosome 4"/>
</dbReference>
<dbReference type="GeneID" id="71984285"/>
<keyword evidence="3" id="KW-1185">Reference proteome</keyword>
<dbReference type="EMBL" id="CP090166">
    <property type="protein sequence ID" value="UJO16397.1"/>
    <property type="molecule type" value="Genomic_DNA"/>
</dbReference>
<dbReference type="AlphaFoldDB" id="A0A9Q8P7Z2"/>
<organism evidence="2 3">
    <name type="scientific">Passalora fulva</name>
    <name type="common">Tomato leaf mold</name>
    <name type="synonym">Cladosporium fulvum</name>
    <dbReference type="NCBI Taxonomy" id="5499"/>
    <lineage>
        <taxon>Eukaryota</taxon>
        <taxon>Fungi</taxon>
        <taxon>Dikarya</taxon>
        <taxon>Ascomycota</taxon>
        <taxon>Pezizomycotina</taxon>
        <taxon>Dothideomycetes</taxon>
        <taxon>Dothideomycetidae</taxon>
        <taxon>Mycosphaerellales</taxon>
        <taxon>Mycosphaerellaceae</taxon>
        <taxon>Fulvia</taxon>
    </lineage>
</organism>
<dbReference type="KEGG" id="ffu:CLAFUR5_04407"/>
<dbReference type="OMA" id="HAITRIN"/>
<reference evidence="2" key="2">
    <citation type="journal article" date="2022" name="Microb. Genom.">
        <title>A chromosome-scale genome assembly of the tomato pathogen Cladosporium fulvum reveals a compartmentalized genome architecture and the presence of a dispensable chromosome.</title>
        <authorList>
            <person name="Zaccaron A.Z."/>
            <person name="Chen L.H."/>
            <person name="Samaras A."/>
            <person name="Stergiopoulos I."/>
        </authorList>
    </citation>
    <scope>NUCLEOTIDE SEQUENCE</scope>
    <source>
        <strain evidence="2">Race5_Kim</strain>
    </source>
</reference>
<sequence length="181" mass="18629">MDSITHLTQKLLAERARARTQAPPPPYSTAVSDDADADSSDDEAEDEDSKPISLTINAGSSIQGCNNLVPVSSSPLADATKFSALLLHAITRINAESQAAAPGRKQLKVDLTINCSLTIVGDRNVVGNVGVRPRQGGVSAGAGPGVASQTVVAGAKRKAESGGEEEEEAEQPAAKVVKMEA</sequence>
<evidence type="ECO:0000313" key="3">
    <source>
        <dbReference type="Proteomes" id="UP000756132"/>
    </source>
</evidence>